<sequence length="220" mass="24803">MFLTAPLTAFKHDSVAAGFWYSHHFQRCQLAAFPFAAPPNNHQLIISSLLFFLHPPDSHQFQRSVACGSPSFTDCTFFCIHQTTTNFQGLRSLLQLTSNHQLMFLTAPLTAFKHDSEAAGFWHSHNFQRCQLAAFPFAAPQTTTNSLFPACFFFCIHQTATNFNALLPAVHHPSQTALFFALIRQPPIFKGMLAAFPFAATKQPTIHCFQLLRSLYCNFL</sequence>
<accession>A0ABQ9ZYC3</accession>
<gene>
    <name evidence="1" type="ORF">OUZ56_033632</name>
</gene>
<dbReference type="EMBL" id="JAOYFB010000022">
    <property type="protein sequence ID" value="KAK4017813.1"/>
    <property type="molecule type" value="Genomic_DNA"/>
</dbReference>
<name>A0ABQ9ZYC3_9CRUS</name>
<proteinExistence type="predicted"/>
<comment type="caution">
    <text evidence="1">The sequence shown here is derived from an EMBL/GenBank/DDBJ whole genome shotgun (WGS) entry which is preliminary data.</text>
</comment>
<reference evidence="1 2" key="1">
    <citation type="journal article" date="2023" name="Nucleic Acids Res.">
        <title>The hologenome of Daphnia magna reveals possible DNA methylation and microbiome-mediated evolution of the host genome.</title>
        <authorList>
            <person name="Chaturvedi A."/>
            <person name="Li X."/>
            <person name="Dhandapani V."/>
            <person name="Marshall H."/>
            <person name="Kissane S."/>
            <person name="Cuenca-Cambronero M."/>
            <person name="Asole G."/>
            <person name="Calvet F."/>
            <person name="Ruiz-Romero M."/>
            <person name="Marangio P."/>
            <person name="Guigo R."/>
            <person name="Rago D."/>
            <person name="Mirbahai L."/>
            <person name="Eastwood N."/>
            <person name="Colbourne J.K."/>
            <person name="Zhou J."/>
            <person name="Mallon E."/>
            <person name="Orsini L."/>
        </authorList>
    </citation>
    <scope>NUCLEOTIDE SEQUENCE [LARGE SCALE GENOMIC DNA]</scope>
    <source>
        <strain evidence="1">LRV0_1</strain>
    </source>
</reference>
<organism evidence="1 2">
    <name type="scientific">Daphnia magna</name>
    <dbReference type="NCBI Taxonomy" id="35525"/>
    <lineage>
        <taxon>Eukaryota</taxon>
        <taxon>Metazoa</taxon>
        <taxon>Ecdysozoa</taxon>
        <taxon>Arthropoda</taxon>
        <taxon>Crustacea</taxon>
        <taxon>Branchiopoda</taxon>
        <taxon>Diplostraca</taxon>
        <taxon>Cladocera</taxon>
        <taxon>Anomopoda</taxon>
        <taxon>Daphniidae</taxon>
        <taxon>Daphnia</taxon>
    </lineage>
</organism>
<evidence type="ECO:0000313" key="2">
    <source>
        <dbReference type="Proteomes" id="UP001234178"/>
    </source>
</evidence>
<keyword evidence="2" id="KW-1185">Reference proteome</keyword>
<dbReference type="Proteomes" id="UP001234178">
    <property type="component" value="Unassembled WGS sequence"/>
</dbReference>
<evidence type="ECO:0000313" key="1">
    <source>
        <dbReference type="EMBL" id="KAK4017813.1"/>
    </source>
</evidence>
<protein>
    <submittedName>
        <fullName evidence="1">Uncharacterized protein</fullName>
    </submittedName>
</protein>